<evidence type="ECO:0000256" key="3">
    <source>
        <dbReference type="ARBA" id="ARBA00023163"/>
    </source>
</evidence>
<dbReference type="GO" id="GO:0005829">
    <property type="term" value="C:cytosol"/>
    <property type="evidence" value="ECO:0007669"/>
    <property type="project" value="TreeGrafter"/>
</dbReference>
<comment type="caution">
    <text evidence="5">The sequence shown here is derived from an EMBL/GenBank/DDBJ whole genome shotgun (WGS) entry which is preliminary data.</text>
</comment>
<evidence type="ECO:0000313" key="5">
    <source>
        <dbReference type="EMBL" id="KAA6329426.1"/>
    </source>
</evidence>
<sequence length="89" mass="10247">MSSKSILEIFGTNVQKYRKERQLSQEKLAEIAGVHRTYIGMIERAEKNITLCNMEKIAKALNVEIKDLLEKREDFSIASKNVLTVLYNT</sequence>
<organism evidence="5">
    <name type="scientific">termite gut metagenome</name>
    <dbReference type="NCBI Taxonomy" id="433724"/>
    <lineage>
        <taxon>unclassified sequences</taxon>
        <taxon>metagenomes</taxon>
        <taxon>organismal metagenomes</taxon>
    </lineage>
</organism>
<dbReference type="AlphaFoldDB" id="A0A5J4R619"/>
<dbReference type="InterPro" id="IPR050807">
    <property type="entry name" value="TransReg_Diox_bact_type"/>
</dbReference>
<dbReference type="PANTHER" id="PTHR46797">
    <property type="entry name" value="HTH-TYPE TRANSCRIPTIONAL REGULATOR"/>
    <property type="match status" value="1"/>
</dbReference>
<dbReference type="GO" id="GO:0003700">
    <property type="term" value="F:DNA-binding transcription factor activity"/>
    <property type="evidence" value="ECO:0007669"/>
    <property type="project" value="TreeGrafter"/>
</dbReference>
<dbReference type="SMART" id="SM00530">
    <property type="entry name" value="HTH_XRE"/>
    <property type="match status" value="1"/>
</dbReference>
<evidence type="ECO:0000259" key="4">
    <source>
        <dbReference type="PROSITE" id="PS50943"/>
    </source>
</evidence>
<reference evidence="5" key="1">
    <citation type="submission" date="2019-03" db="EMBL/GenBank/DDBJ databases">
        <title>Single cell metagenomics reveals metabolic interactions within the superorganism composed of flagellate Streblomastix strix and complex community of Bacteroidetes bacteria on its surface.</title>
        <authorList>
            <person name="Treitli S.C."/>
            <person name="Kolisko M."/>
            <person name="Husnik F."/>
            <person name="Keeling P."/>
            <person name="Hampl V."/>
        </authorList>
    </citation>
    <scope>NUCLEOTIDE SEQUENCE</scope>
    <source>
        <strain evidence="5">STM</strain>
    </source>
</reference>
<feature type="domain" description="HTH cro/C1-type" evidence="4">
    <location>
        <begin position="14"/>
        <end position="68"/>
    </location>
</feature>
<evidence type="ECO:0000256" key="2">
    <source>
        <dbReference type="ARBA" id="ARBA00023125"/>
    </source>
</evidence>
<dbReference type="InterPro" id="IPR010982">
    <property type="entry name" value="Lambda_DNA-bd_dom_sf"/>
</dbReference>
<protein>
    <submittedName>
        <fullName evidence="5">HTH-type transcriptional regulator SutR</fullName>
    </submittedName>
</protein>
<dbReference type="SUPFAM" id="SSF47413">
    <property type="entry name" value="lambda repressor-like DNA-binding domains"/>
    <property type="match status" value="1"/>
</dbReference>
<keyword evidence="1" id="KW-0805">Transcription regulation</keyword>
<dbReference type="PANTHER" id="PTHR46797:SF23">
    <property type="entry name" value="HTH-TYPE TRANSCRIPTIONAL REGULATOR SUTR"/>
    <property type="match status" value="1"/>
</dbReference>
<dbReference type="PROSITE" id="PS50943">
    <property type="entry name" value="HTH_CROC1"/>
    <property type="match status" value="1"/>
</dbReference>
<dbReference type="Gene3D" id="1.10.260.40">
    <property type="entry name" value="lambda repressor-like DNA-binding domains"/>
    <property type="match status" value="1"/>
</dbReference>
<dbReference type="GO" id="GO:0003677">
    <property type="term" value="F:DNA binding"/>
    <property type="evidence" value="ECO:0007669"/>
    <property type="project" value="UniProtKB-KW"/>
</dbReference>
<gene>
    <name evidence="5" type="ORF">EZS27_021763</name>
</gene>
<keyword evidence="2" id="KW-0238">DNA-binding</keyword>
<proteinExistence type="predicted"/>
<keyword evidence="3" id="KW-0804">Transcription</keyword>
<evidence type="ECO:0000256" key="1">
    <source>
        <dbReference type="ARBA" id="ARBA00023015"/>
    </source>
</evidence>
<accession>A0A5J4R619</accession>
<dbReference type="CDD" id="cd00093">
    <property type="entry name" value="HTH_XRE"/>
    <property type="match status" value="1"/>
</dbReference>
<dbReference type="Pfam" id="PF01381">
    <property type="entry name" value="HTH_3"/>
    <property type="match status" value="1"/>
</dbReference>
<dbReference type="InterPro" id="IPR001387">
    <property type="entry name" value="Cro/C1-type_HTH"/>
</dbReference>
<name>A0A5J4R619_9ZZZZ</name>
<dbReference type="EMBL" id="SNRY01001650">
    <property type="protein sequence ID" value="KAA6329426.1"/>
    <property type="molecule type" value="Genomic_DNA"/>
</dbReference>